<comment type="subcellular location">
    <subcellularLocation>
        <location evidence="1">Cell membrane</location>
        <topology evidence="1">Lipid-anchor</topology>
        <topology evidence="1">GPI-anchor</topology>
    </subcellularLocation>
</comment>
<name>A0ABM3EV66_SALSA</name>
<evidence type="ECO:0000256" key="3">
    <source>
        <dbReference type="ARBA" id="ARBA00022622"/>
    </source>
</evidence>
<keyword evidence="6" id="KW-1015">Disulfide bond</keyword>
<keyword evidence="7" id="KW-0325">Glycoprotein</keyword>
<evidence type="ECO:0000256" key="1">
    <source>
        <dbReference type="ARBA" id="ARBA00004609"/>
    </source>
</evidence>
<keyword evidence="4 10" id="KW-0732">Signal</keyword>
<feature type="chain" id="PRO_5045549358" evidence="10">
    <location>
        <begin position="19"/>
        <end position="138"/>
    </location>
</feature>
<dbReference type="InterPro" id="IPR045860">
    <property type="entry name" value="Snake_toxin-like_sf"/>
</dbReference>
<keyword evidence="5" id="KW-0472">Membrane</keyword>
<evidence type="ECO:0000256" key="7">
    <source>
        <dbReference type="ARBA" id="ARBA00023180"/>
    </source>
</evidence>
<dbReference type="Proteomes" id="UP001652741">
    <property type="component" value="Chromosome ssa05"/>
</dbReference>
<evidence type="ECO:0000256" key="9">
    <source>
        <dbReference type="ARBA" id="ARBA00029446"/>
    </source>
</evidence>
<keyword evidence="3" id="KW-0336">GPI-anchor</keyword>
<keyword evidence="2" id="KW-1003">Cell membrane</keyword>
<feature type="signal peptide" evidence="10">
    <location>
        <begin position="1"/>
        <end position="18"/>
    </location>
</feature>
<dbReference type="SUPFAM" id="SSF57302">
    <property type="entry name" value="Snake toxin-like"/>
    <property type="match status" value="1"/>
</dbReference>
<dbReference type="Gene3D" id="2.10.60.10">
    <property type="entry name" value="CD59"/>
    <property type="match status" value="1"/>
</dbReference>
<evidence type="ECO:0000256" key="5">
    <source>
        <dbReference type="ARBA" id="ARBA00023136"/>
    </source>
</evidence>
<evidence type="ECO:0000313" key="12">
    <source>
        <dbReference type="Proteomes" id="UP001652741"/>
    </source>
</evidence>
<evidence type="ECO:0000313" key="13">
    <source>
        <dbReference type="RefSeq" id="XP_045574958.1"/>
    </source>
</evidence>
<dbReference type="PANTHER" id="PTHR47613:SF1">
    <property type="entry name" value="SPERM ACROSOME MEMBRANE-ASSOCIATED PROTEIN 4"/>
    <property type="match status" value="1"/>
</dbReference>
<evidence type="ECO:0000256" key="8">
    <source>
        <dbReference type="ARBA" id="ARBA00023288"/>
    </source>
</evidence>
<dbReference type="RefSeq" id="XP_045574958.1">
    <property type="nucleotide sequence ID" value="XM_045719002.1"/>
</dbReference>
<evidence type="ECO:0000256" key="2">
    <source>
        <dbReference type="ARBA" id="ARBA00022475"/>
    </source>
</evidence>
<keyword evidence="8" id="KW-0449">Lipoprotein</keyword>
<gene>
    <name evidence="13" type="primary">LOC106605954</name>
</gene>
<proteinExistence type="inferred from homology"/>
<evidence type="ECO:0000256" key="4">
    <source>
        <dbReference type="ARBA" id="ARBA00022729"/>
    </source>
</evidence>
<evidence type="ECO:0000256" key="6">
    <source>
        <dbReference type="ARBA" id="ARBA00023157"/>
    </source>
</evidence>
<sequence length="138" mass="15474">MRGLMLCVFALAMLTASADEDDQEEQWEEGPLQCFRCDLGFWDACYTTKTNCNIGEKCYTGRGKAGDVLDVKLLGCVKAKECELVTNVEIFSNTTIYVMTRHCCDTHFCNTGHTLPLNTLLSPTVTIITMILTFNRLQ</sequence>
<dbReference type="InterPro" id="IPR046354">
    <property type="entry name" value="SPACA4/Bouncer"/>
</dbReference>
<dbReference type="PANTHER" id="PTHR47613">
    <property type="entry name" value="SPERM ACROSOME MEMBRANE-ASSOCIATED PROTEIN 4"/>
    <property type="match status" value="1"/>
</dbReference>
<dbReference type="GeneID" id="106605954"/>
<reference evidence="13" key="1">
    <citation type="submission" date="2025-08" db="UniProtKB">
        <authorList>
            <consortium name="RefSeq"/>
        </authorList>
    </citation>
    <scope>IDENTIFICATION</scope>
</reference>
<accession>A0ABM3EV66</accession>
<dbReference type="Pfam" id="PF00021">
    <property type="entry name" value="UPAR_LY6"/>
    <property type="match status" value="1"/>
</dbReference>
<keyword evidence="12" id="KW-1185">Reference proteome</keyword>
<protein>
    <submittedName>
        <fullName evidence="13">Sperm acrosome membrane-associated protein 4 isoform X2</fullName>
    </submittedName>
</protein>
<evidence type="ECO:0000259" key="11">
    <source>
        <dbReference type="Pfam" id="PF00021"/>
    </source>
</evidence>
<comment type="similarity">
    <text evidence="9">Belongs to the SPACA4/bouncer family.</text>
</comment>
<evidence type="ECO:0000256" key="10">
    <source>
        <dbReference type="SAM" id="SignalP"/>
    </source>
</evidence>
<feature type="domain" description="UPAR/Ly6" evidence="11">
    <location>
        <begin position="32"/>
        <end position="111"/>
    </location>
</feature>
<dbReference type="InterPro" id="IPR016054">
    <property type="entry name" value="LY6_UPA_recep-like"/>
</dbReference>
<organism evidence="12 13">
    <name type="scientific">Salmo salar</name>
    <name type="common">Atlantic salmon</name>
    <dbReference type="NCBI Taxonomy" id="8030"/>
    <lineage>
        <taxon>Eukaryota</taxon>
        <taxon>Metazoa</taxon>
        <taxon>Chordata</taxon>
        <taxon>Craniata</taxon>
        <taxon>Vertebrata</taxon>
        <taxon>Euteleostomi</taxon>
        <taxon>Actinopterygii</taxon>
        <taxon>Neopterygii</taxon>
        <taxon>Teleostei</taxon>
        <taxon>Protacanthopterygii</taxon>
        <taxon>Salmoniformes</taxon>
        <taxon>Salmonidae</taxon>
        <taxon>Salmoninae</taxon>
        <taxon>Salmo</taxon>
    </lineage>
</organism>